<dbReference type="KEGG" id="pami:JCM7686_1550"/>
<evidence type="ECO:0000256" key="6">
    <source>
        <dbReference type="ARBA" id="ARBA00022989"/>
    </source>
</evidence>
<evidence type="ECO:0000256" key="5">
    <source>
        <dbReference type="ARBA" id="ARBA00022692"/>
    </source>
</evidence>
<dbReference type="RefSeq" id="WP_020950289.1">
    <property type="nucleotide sequence ID" value="NC_022041.1"/>
</dbReference>
<feature type="transmembrane region" description="Helical" evidence="9">
    <location>
        <begin position="63"/>
        <end position="81"/>
    </location>
</feature>
<evidence type="ECO:0000256" key="8">
    <source>
        <dbReference type="ARBA" id="ARBA00038436"/>
    </source>
</evidence>
<evidence type="ECO:0000256" key="9">
    <source>
        <dbReference type="RuleBase" id="RU369079"/>
    </source>
</evidence>
<evidence type="ECO:0000256" key="3">
    <source>
        <dbReference type="ARBA" id="ARBA00022475"/>
    </source>
</evidence>
<dbReference type="GO" id="GO:0005886">
    <property type="term" value="C:plasma membrane"/>
    <property type="evidence" value="ECO:0007669"/>
    <property type="project" value="UniProtKB-SubCell"/>
</dbReference>
<gene>
    <name evidence="11" type="ORF">JCM7686_1550</name>
</gene>
<dbReference type="OrthoDB" id="9794346at2"/>
<name>S5YTV6_PARAH</name>
<comment type="similarity">
    <text evidence="8 9">Belongs to the TRAP transporter small permease family.</text>
</comment>
<dbReference type="EMBL" id="CP006650">
    <property type="protein sequence ID" value="AGT08651.1"/>
    <property type="molecule type" value="Genomic_DNA"/>
</dbReference>
<evidence type="ECO:0000259" key="10">
    <source>
        <dbReference type="Pfam" id="PF04290"/>
    </source>
</evidence>
<evidence type="ECO:0000256" key="1">
    <source>
        <dbReference type="ARBA" id="ARBA00004429"/>
    </source>
</evidence>
<feature type="domain" description="Tripartite ATP-independent periplasmic transporters DctQ component" evidence="10">
    <location>
        <begin position="62"/>
        <end position="171"/>
    </location>
</feature>
<comment type="subcellular location">
    <subcellularLocation>
        <location evidence="1 9">Cell inner membrane</location>
        <topology evidence="1 9">Multi-pass membrane protein</topology>
    </subcellularLocation>
</comment>
<keyword evidence="5 9" id="KW-0812">Transmembrane</keyword>
<evidence type="ECO:0000256" key="7">
    <source>
        <dbReference type="ARBA" id="ARBA00023136"/>
    </source>
</evidence>
<feature type="transmembrane region" description="Helical" evidence="9">
    <location>
        <begin position="102"/>
        <end position="124"/>
    </location>
</feature>
<dbReference type="InterPro" id="IPR007387">
    <property type="entry name" value="TRAP_DctQ"/>
</dbReference>
<keyword evidence="3" id="KW-1003">Cell membrane</keyword>
<comment type="function">
    <text evidence="9">Part of the tripartite ATP-independent periplasmic (TRAP) transport system.</text>
</comment>
<dbReference type="HOGENOM" id="CLU_086356_2_2_5"/>
<dbReference type="STRING" id="1367847.JCM7686_1550"/>
<keyword evidence="12" id="KW-1185">Reference proteome</keyword>
<feature type="transmembrane region" description="Helical" evidence="9">
    <location>
        <begin position="144"/>
        <end position="161"/>
    </location>
</feature>
<comment type="subunit">
    <text evidence="9">The complex comprises the extracytoplasmic solute receptor protein and the two transmembrane proteins.</text>
</comment>
<dbReference type="PANTHER" id="PTHR35011">
    <property type="entry name" value="2,3-DIKETO-L-GULONATE TRAP TRANSPORTER SMALL PERMEASE PROTEIN YIAM"/>
    <property type="match status" value="1"/>
</dbReference>
<dbReference type="PANTHER" id="PTHR35011:SF4">
    <property type="entry name" value="SLL1102 PROTEIN"/>
    <property type="match status" value="1"/>
</dbReference>
<sequence length="236" mass="26725">MDGLLALSRAIDRLTTIVGRAVSWFILAAILISAVNAIIRKASWLWIDTGFAQYYKTNAWLEMQWYLFGAAFMGAAAYTFLQNEHIRIDLIYSRWSRRTQNWIDLFGHIFFLLPFVTLMVWYLYPWVMRSFRSHEMSTNAGGLVIWPAKAMLLVGFALLLAQAISEIIKRIAVLSGKLPDIGAGLSQHEALDAEAEAIARDMKTKLFVPLPDVNLLDASLPDAGRMPSQEKTRDQE</sequence>
<feature type="transmembrane region" description="Helical" evidence="9">
    <location>
        <begin position="21"/>
        <end position="39"/>
    </location>
</feature>
<keyword evidence="7 9" id="KW-0472">Membrane</keyword>
<keyword evidence="6 9" id="KW-1133">Transmembrane helix</keyword>
<dbReference type="GO" id="GO:0022857">
    <property type="term" value="F:transmembrane transporter activity"/>
    <property type="evidence" value="ECO:0007669"/>
    <property type="project" value="UniProtKB-UniRule"/>
</dbReference>
<dbReference type="PATRIC" id="fig|1367847.3.peg.1525"/>
<dbReference type="AlphaFoldDB" id="S5YTV6"/>
<protein>
    <recommendedName>
        <fullName evidence="9">TRAP transporter small permease protein</fullName>
    </recommendedName>
</protein>
<reference evidence="11 12" key="1">
    <citation type="journal article" date="2014" name="BMC Genomics">
        <title>Architecture and functions of a multipartite genome of the methylotrophic bacterium Paracoccus aminophilus JCM 7686, containing primary and secondary chromids.</title>
        <authorList>
            <person name="Dziewit L."/>
            <person name="Czarnecki J."/>
            <person name="Wibberg D."/>
            <person name="Radlinska M."/>
            <person name="Mrozek P."/>
            <person name="Szymczak M."/>
            <person name="Schluter A."/>
            <person name="Puhler A."/>
            <person name="Bartosik D."/>
        </authorList>
    </citation>
    <scope>NUCLEOTIDE SEQUENCE [LARGE SCALE GENOMIC DNA]</scope>
    <source>
        <strain evidence="11">JCM 7686</strain>
    </source>
</reference>
<dbReference type="Proteomes" id="UP000015480">
    <property type="component" value="Chromosome"/>
</dbReference>
<organism evidence="11 12">
    <name type="scientific">Paracoccus aminophilus JCM 7686</name>
    <dbReference type="NCBI Taxonomy" id="1367847"/>
    <lineage>
        <taxon>Bacteria</taxon>
        <taxon>Pseudomonadati</taxon>
        <taxon>Pseudomonadota</taxon>
        <taxon>Alphaproteobacteria</taxon>
        <taxon>Rhodobacterales</taxon>
        <taxon>Paracoccaceae</taxon>
        <taxon>Paracoccus</taxon>
    </lineage>
</organism>
<evidence type="ECO:0000313" key="11">
    <source>
        <dbReference type="EMBL" id="AGT08651.1"/>
    </source>
</evidence>
<accession>S5YTV6</accession>
<keyword evidence="2 9" id="KW-0813">Transport</keyword>
<proteinExistence type="inferred from homology"/>
<dbReference type="InterPro" id="IPR055348">
    <property type="entry name" value="DctQ"/>
</dbReference>
<dbReference type="eggNOG" id="COG4665">
    <property type="taxonomic scope" value="Bacteria"/>
</dbReference>
<evidence type="ECO:0000313" key="12">
    <source>
        <dbReference type="Proteomes" id="UP000015480"/>
    </source>
</evidence>
<dbReference type="Pfam" id="PF04290">
    <property type="entry name" value="DctQ"/>
    <property type="match status" value="1"/>
</dbReference>
<evidence type="ECO:0000256" key="4">
    <source>
        <dbReference type="ARBA" id="ARBA00022519"/>
    </source>
</evidence>
<evidence type="ECO:0000256" key="2">
    <source>
        <dbReference type="ARBA" id="ARBA00022448"/>
    </source>
</evidence>
<keyword evidence="4 9" id="KW-0997">Cell inner membrane</keyword>